<dbReference type="AlphaFoldDB" id="A0ABD3T6M6"/>
<sequence length="372" mass="41164">MESDPDAVVTSSELMSSSSTASVISASPEQNMNTGTETSGFAVKALLIAGGCIGALLILILIPISFSALEYHQYGFVRQKSTGTVDTTKVYSGGKYFIGPDYEFKVFKANTQFITLENVTVFTSDKLEVSITIFIQYNLRRGELPLLHKQFGLYYEDVVKNSIIDAVKGSIPVYSTRQLILNRLQVQEIISKAIRDRLGGTCCRPGCAYNGSCDSGCVPYSSCADNQKGLYLDVKGTQIGKLVIPDDVENRFLRVLILQEESAREKFYQEAQVVRKETEKMVAQTKNDAQEIKQNATVLSEYIGTVSKANYSAAIDNARVIGLKKLFNNLNITDQKYKSSFDYLRTLKDLSNIFLTVDFQQRIAGSFGSSSK</sequence>
<evidence type="ECO:0000256" key="1">
    <source>
        <dbReference type="SAM" id="Coils"/>
    </source>
</evidence>
<feature type="domain" description="Band 7" evidence="3">
    <location>
        <begin position="82"/>
        <end position="277"/>
    </location>
</feature>
<accession>A0ABD3T6M6</accession>
<dbReference type="Pfam" id="PF01145">
    <property type="entry name" value="Band_7"/>
    <property type="match status" value="1"/>
</dbReference>
<evidence type="ECO:0000259" key="3">
    <source>
        <dbReference type="Pfam" id="PF01145"/>
    </source>
</evidence>
<organism evidence="4 5">
    <name type="scientific">Sinanodonta woodiana</name>
    <name type="common">Chinese pond mussel</name>
    <name type="synonym">Anodonta woodiana</name>
    <dbReference type="NCBI Taxonomy" id="1069815"/>
    <lineage>
        <taxon>Eukaryota</taxon>
        <taxon>Metazoa</taxon>
        <taxon>Spiralia</taxon>
        <taxon>Lophotrochozoa</taxon>
        <taxon>Mollusca</taxon>
        <taxon>Bivalvia</taxon>
        <taxon>Autobranchia</taxon>
        <taxon>Heteroconchia</taxon>
        <taxon>Palaeoheterodonta</taxon>
        <taxon>Unionida</taxon>
        <taxon>Unionoidea</taxon>
        <taxon>Unionidae</taxon>
        <taxon>Unioninae</taxon>
        <taxon>Sinanodonta</taxon>
    </lineage>
</organism>
<proteinExistence type="predicted"/>
<keyword evidence="5" id="KW-1185">Reference proteome</keyword>
<reference evidence="4 5" key="1">
    <citation type="submission" date="2024-11" db="EMBL/GenBank/DDBJ databases">
        <title>Chromosome-level genome assembly of the freshwater bivalve Anodonta woodiana.</title>
        <authorList>
            <person name="Chen X."/>
        </authorList>
    </citation>
    <scope>NUCLEOTIDE SEQUENCE [LARGE SCALE GENOMIC DNA]</scope>
    <source>
        <strain evidence="4">MN2024</strain>
        <tissue evidence="4">Gills</tissue>
    </source>
</reference>
<keyword evidence="1" id="KW-0175">Coiled coil</keyword>
<keyword evidence="2" id="KW-0812">Transmembrane</keyword>
<evidence type="ECO:0000256" key="2">
    <source>
        <dbReference type="SAM" id="Phobius"/>
    </source>
</evidence>
<evidence type="ECO:0000313" key="5">
    <source>
        <dbReference type="Proteomes" id="UP001634394"/>
    </source>
</evidence>
<name>A0ABD3T6M6_SINWO</name>
<dbReference type="EMBL" id="JBJQND010000019">
    <property type="protein sequence ID" value="KAL3832276.1"/>
    <property type="molecule type" value="Genomic_DNA"/>
</dbReference>
<keyword evidence="2" id="KW-1133">Transmembrane helix</keyword>
<dbReference type="InterPro" id="IPR001107">
    <property type="entry name" value="Band_7"/>
</dbReference>
<evidence type="ECO:0000313" key="4">
    <source>
        <dbReference type="EMBL" id="KAL3832276.1"/>
    </source>
</evidence>
<protein>
    <recommendedName>
        <fullName evidence="3">Band 7 domain-containing protein</fullName>
    </recommendedName>
</protein>
<dbReference type="Proteomes" id="UP001634394">
    <property type="component" value="Unassembled WGS sequence"/>
</dbReference>
<feature type="transmembrane region" description="Helical" evidence="2">
    <location>
        <begin position="45"/>
        <end position="69"/>
    </location>
</feature>
<feature type="coiled-coil region" evidence="1">
    <location>
        <begin position="268"/>
        <end position="295"/>
    </location>
</feature>
<keyword evidence="2" id="KW-0472">Membrane</keyword>
<gene>
    <name evidence="4" type="ORF">ACJMK2_023934</name>
</gene>
<comment type="caution">
    <text evidence="4">The sequence shown here is derived from an EMBL/GenBank/DDBJ whole genome shotgun (WGS) entry which is preliminary data.</text>
</comment>